<gene>
    <name evidence="2" type="ORF">SAMN05421743_101235</name>
</gene>
<feature type="domain" description="Restriction endonuclease type IV Mrr" evidence="1">
    <location>
        <begin position="2"/>
        <end position="48"/>
    </location>
</feature>
<evidence type="ECO:0000313" key="3">
    <source>
        <dbReference type="Proteomes" id="UP000198584"/>
    </source>
</evidence>
<dbReference type="InterPro" id="IPR007560">
    <property type="entry name" value="Restrct_endonuc_IV_Mrr"/>
</dbReference>
<dbReference type="STRING" id="571932.SAMN05421743_101235"/>
<dbReference type="GO" id="GO:0003677">
    <property type="term" value="F:DNA binding"/>
    <property type="evidence" value="ECO:0007669"/>
    <property type="project" value="InterPro"/>
</dbReference>
<dbReference type="Pfam" id="PF04471">
    <property type="entry name" value="Mrr_cat"/>
    <property type="match status" value="1"/>
</dbReference>
<sequence length="49" mass="5322">MEVLIEELLKAKGFTTYRSPEGADQGVDILAASDTLGFGHLRICVQVKT</sequence>
<evidence type="ECO:0000259" key="1">
    <source>
        <dbReference type="Pfam" id="PF04471"/>
    </source>
</evidence>
<dbReference type="AlphaFoldDB" id="A0A1H3VY59"/>
<name>A0A1H3VY59_9BACI</name>
<reference evidence="3" key="1">
    <citation type="submission" date="2016-10" db="EMBL/GenBank/DDBJ databases">
        <authorList>
            <person name="Varghese N."/>
            <person name="Submissions S."/>
        </authorList>
    </citation>
    <scope>NUCLEOTIDE SEQUENCE [LARGE SCALE GENOMIC DNA]</scope>
    <source>
        <strain evidence="3">CCM7597</strain>
    </source>
</reference>
<proteinExistence type="predicted"/>
<keyword evidence="3" id="KW-1185">Reference proteome</keyword>
<protein>
    <submittedName>
        <fullName evidence="2">Restriction system protein</fullName>
    </submittedName>
</protein>
<dbReference type="GO" id="GO:0009307">
    <property type="term" value="P:DNA restriction-modification system"/>
    <property type="evidence" value="ECO:0007669"/>
    <property type="project" value="InterPro"/>
</dbReference>
<evidence type="ECO:0000313" key="2">
    <source>
        <dbReference type="EMBL" id="SDZ79690.1"/>
    </source>
</evidence>
<dbReference type="Proteomes" id="UP000198584">
    <property type="component" value="Unassembled WGS sequence"/>
</dbReference>
<dbReference type="GO" id="GO:0004519">
    <property type="term" value="F:endonuclease activity"/>
    <property type="evidence" value="ECO:0007669"/>
    <property type="project" value="InterPro"/>
</dbReference>
<organism evidence="2 3">
    <name type="scientific">Thalassobacillus cyri</name>
    <dbReference type="NCBI Taxonomy" id="571932"/>
    <lineage>
        <taxon>Bacteria</taxon>
        <taxon>Bacillati</taxon>
        <taxon>Bacillota</taxon>
        <taxon>Bacilli</taxon>
        <taxon>Bacillales</taxon>
        <taxon>Bacillaceae</taxon>
        <taxon>Thalassobacillus</taxon>
    </lineage>
</organism>
<dbReference type="RefSeq" id="WP_245728704.1">
    <property type="nucleotide sequence ID" value="NZ_FNQR01000001.1"/>
</dbReference>
<accession>A0A1H3VY59</accession>
<dbReference type="EMBL" id="FNQR01000001">
    <property type="protein sequence ID" value="SDZ79690.1"/>
    <property type="molecule type" value="Genomic_DNA"/>
</dbReference>